<evidence type="ECO:0000256" key="4">
    <source>
        <dbReference type="ARBA" id="ARBA00022503"/>
    </source>
</evidence>
<feature type="binding site" evidence="10">
    <location>
        <position position="104"/>
    </location>
    <ligand>
        <name>Mn(2+)</name>
        <dbReference type="ChEBI" id="CHEBI:29035"/>
        <label>1</label>
    </ligand>
</feature>
<name>F3YTU3_DESAF</name>
<dbReference type="FunFam" id="3.40.800.10:FF:000012">
    <property type="entry name" value="Arginase"/>
    <property type="match status" value="1"/>
</dbReference>
<gene>
    <name evidence="13" type="ORF">Desaf_0114</name>
</gene>
<dbReference type="EC" id="3.5.3.1" evidence="2 9"/>
<evidence type="ECO:0000313" key="13">
    <source>
        <dbReference type="EMBL" id="EGJ48474.1"/>
    </source>
</evidence>
<comment type="cofactor">
    <cofactor evidence="10 12">
        <name>Mn(2+)</name>
        <dbReference type="ChEBI" id="CHEBI:29035"/>
    </cofactor>
    <text evidence="10 12">Binds 2 manganese ions per subunit.</text>
</comment>
<dbReference type="PIRSF" id="PIRSF036979">
    <property type="entry name" value="Arginase"/>
    <property type="match status" value="1"/>
</dbReference>
<dbReference type="InterPro" id="IPR023696">
    <property type="entry name" value="Ureohydrolase_dom_sf"/>
</dbReference>
<evidence type="ECO:0000256" key="7">
    <source>
        <dbReference type="ARBA" id="ARBA00023211"/>
    </source>
</evidence>
<dbReference type="NCBIfam" id="TIGR01229">
    <property type="entry name" value="rocF_arginase"/>
    <property type="match status" value="1"/>
</dbReference>
<evidence type="ECO:0000256" key="8">
    <source>
        <dbReference type="ARBA" id="ARBA00047391"/>
    </source>
</evidence>
<keyword evidence="14" id="KW-1185">Reference proteome</keyword>
<evidence type="ECO:0000256" key="10">
    <source>
        <dbReference type="PIRSR" id="PIRSR036979-1"/>
    </source>
</evidence>
<proteinExistence type="inferred from homology"/>
<dbReference type="RefSeq" id="WP_014258345.1">
    <property type="nucleotide sequence ID" value="NC_016629.1"/>
</dbReference>
<keyword evidence="7 10" id="KW-0464">Manganese</keyword>
<dbReference type="HOGENOM" id="CLU_039478_6_2_7"/>
<dbReference type="AlphaFoldDB" id="F3YTU3"/>
<dbReference type="Proteomes" id="UP000007844">
    <property type="component" value="Chromosome"/>
</dbReference>
<accession>F3YTU3</accession>
<evidence type="ECO:0000256" key="3">
    <source>
        <dbReference type="ARBA" id="ARBA00018123"/>
    </source>
</evidence>
<evidence type="ECO:0000256" key="6">
    <source>
        <dbReference type="ARBA" id="ARBA00022801"/>
    </source>
</evidence>
<dbReference type="InterPro" id="IPR006035">
    <property type="entry name" value="Ureohydrolase"/>
</dbReference>
<comment type="catalytic activity">
    <reaction evidence="8 12">
        <text>L-arginine + H2O = urea + L-ornithine</text>
        <dbReference type="Rhea" id="RHEA:20569"/>
        <dbReference type="ChEBI" id="CHEBI:15377"/>
        <dbReference type="ChEBI" id="CHEBI:16199"/>
        <dbReference type="ChEBI" id="CHEBI:32682"/>
        <dbReference type="ChEBI" id="CHEBI:46911"/>
        <dbReference type="EC" id="3.5.3.1"/>
    </reaction>
</comment>
<dbReference type="PANTHER" id="PTHR43782:SF3">
    <property type="entry name" value="ARGINASE"/>
    <property type="match status" value="1"/>
</dbReference>
<evidence type="ECO:0000256" key="12">
    <source>
        <dbReference type="RuleBase" id="RU361159"/>
    </source>
</evidence>
<feature type="binding site" evidence="10">
    <location>
        <position position="131"/>
    </location>
    <ligand>
        <name>Mn(2+)</name>
        <dbReference type="ChEBI" id="CHEBI:29035"/>
        <label>1</label>
    </ligand>
</feature>
<dbReference type="SUPFAM" id="SSF52768">
    <property type="entry name" value="Arginase/deacetylase"/>
    <property type="match status" value="1"/>
</dbReference>
<evidence type="ECO:0000256" key="1">
    <source>
        <dbReference type="ARBA" id="ARBA00005098"/>
    </source>
</evidence>
<dbReference type="eggNOG" id="COG0010">
    <property type="taxonomic scope" value="Bacteria"/>
</dbReference>
<dbReference type="GO" id="GO:0004053">
    <property type="term" value="F:arginase activity"/>
    <property type="evidence" value="ECO:0007669"/>
    <property type="project" value="UniProtKB-UniRule"/>
</dbReference>
<feature type="binding site" evidence="10">
    <location>
        <position position="127"/>
    </location>
    <ligand>
        <name>Mn(2+)</name>
        <dbReference type="ChEBI" id="CHEBI:29035"/>
        <label>1</label>
    </ligand>
</feature>
<dbReference type="GO" id="GO:0030145">
    <property type="term" value="F:manganese ion binding"/>
    <property type="evidence" value="ECO:0007669"/>
    <property type="project" value="TreeGrafter"/>
</dbReference>
<dbReference type="Gene3D" id="3.40.800.10">
    <property type="entry name" value="Ureohydrolase domain"/>
    <property type="match status" value="1"/>
</dbReference>
<evidence type="ECO:0000256" key="2">
    <source>
        <dbReference type="ARBA" id="ARBA00012168"/>
    </source>
</evidence>
<comment type="pathway">
    <text evidence="1">Nitrogen metabolism; urea cycle; L-ornithine and urea from L-arginine: step 1/1.</text>
</comment>
<comment type="similarity">
    <text evidence="11 12">Belongs to the arginase family.</text>
</comment>
<evidence type="ECO:0000313" key="14">
    <source>
        <dbReference type="Proteomes" id="UP000007844"/>
    </source>
</evidence>
<dbReference type="PANTHER" id="PTHR43782">
    <property type="entry name" value="ARGINASE"/>
    <property type="match status" value="1"/>
</dbReference>
<dbReference type="InterPro" id="IPR014033">
    <property type="entry name" value="Arginase"/>
</dbReference>
<dbReference type="Pfam" id="PF00491">
    <property type="entry name" value="Arginase"/>
    <property type="match status" value="1"/>
</dbReference>
<evidence type="ECO:0000256" key="5">
    <source>
        <dbReference type="ARBA" id="ARBA00022723"/>
    </source>
</evidence>
<sequence>MLNHKSVQVIGVPLDLGVSKLGVDMGPTALRYAGIFEALRYAGIDYRDAGDIDVLRNFSLDPLSPAEREQAKLREIIRTSETLARFTAKAIEDGHMPIVLGGDHSTAIGSVAGAAKARGRIGLIWIDAHPDANTPETSPSGNVHGMPLAISLGHGMPELVNCLGFAPKVRPEDVCIVGAKDIDPEERKFLTRMGIRMFTTFDIENRGLARVMQEAVDVVSRGTNGVYVSFDADVMDKRVAPGTGITTRGGLTYREISFIMRSIGAGVELIGFDIIEVNPLLDKANGTAELCVELAMAMLGVKYTDYEKKYLASNRPGQERNGRNDGKPDR</sequence>
<dbReference type="EMBL" id="CP003221">
    <property type="protein sequence ID" value="EGJ48474.1"/>
    <property type="molecule type" value="Genomic_DNA"/>
</dbReference>
<feature type="binding site" evidence="10">
    <location>
        <position position="231"/>
    </location>
    <ligand>
        <name>Mn(2+)</name>
        <dbReference type="ChEBI" id="CHEBI:29035"/>
        <label>1</label>
    </ligand>
</feature>
<feature type="binding site" evidence="10">
    <location>
        <position position="233"/>
    </location>
    <ligand>
        <name>Mn(2+)</name>
        <dbReference type="ChEBI" id="CHEBI:29035"/>
        <label>1</label>
    </ligand>
</feature>
<protein>
    <recommendedName>
        <fullName evidence="3 9">Arginase</fullName>
        <ecNumber evidence="2 9">3.5.3.1</ecNumber>
    </recommendedName>
</protein>
<keyword evidence="4 12" id="KW-0056">Arginine metabolism</keyword>
<dbReference type="CDD" id="cd09989">
    <property type="entry name" value="Arginase"/>
    <property type="match status" value="1"/>
</dbReference>
<feature type="binding site" evidence="10">
    <location>
        <position position="129"/>
    </location>
    <ligand>
        <name>Mn(2+)</name>
        <dbReference type="ChEBI" id="CHEBI:29035"/>
        <label>1</label>
    </ligand>
</feature>
<evidence type="ECO:0000256" key="9">
    <source>
        <dbReference type="NCBIfam" id="TIGR01229"/>
    </source>
</evidence>
<evidence type="ECO:0000256" key="11">
    <source>
        <dbReference type="PROSITE-ProRule" id="PRU00742"/>
    </source>
</evidence>
<reference evidence="13 14" key="1">
    <citation type="journal article" date="2011" name="J. Bacteriol.">
        <title>Genome sequence of the mercury-methylating and pleomorphic Desulfovibrio africanus Strain Walvis Bay.</title>
        <authorList>
            <person name="Brown S.D."/>
            <person name="Wall J.D."/>
            <person name="Kucken A.M."/>
            <person name="Gilmour C.C."/>
            <person name="Podar M."/>
            <person name="Brandt C.C."/>
            <person name="Teshima H."/>
            <person name="Detter J.C."/>
            <person name="Han C.S."/>
            <person name="Land M.L."/>
            <person name="Lucas S."/>
            <person name="Han J."/>
            <person name="Pennacchio L."/>
            <person name="Nolan M."/>
            <person name="Pitluck S."/>
            <person name="Woyke T."/>
            <person name="Goodwin L."/>
            <person name="Palumbo A.V."/>
            <person name="Elias D.A."/>
        </authorList>
    </citation>
    <scope>NUCLEOTIDE SEQUENCE [LARGE SCALE GENOMIC DNA]</scope>
    <source>
        <strain evidence="13 14">Walvis Bay</strain>
    </source>
</reference>
<keyword evidence="5 10" id="KW-0479">Metal-binding</keyword>
<dbReference type="KEGG" id="daf:Desaf_0114"/>
<dbReference type="GO" id="GO:0005737">
    <property type="term" value="C:cytoplasm"/>
    <property type="evidence" value="ECO:0007669"/>
    <property type="project" value="TreeGrafter"/>
</dbReference>
<keyword evidence="6 12" id="KW-0378">Hydrolase</keyword>
<dbReference type="PRINTS" id="PR00116">
    <property type="entry name" value="ARGINASE"/>
</dbReference>
<dbReference type="GO" id="GO:0006525">
    <property type="term" value="P:arginine metabolic process"/>
    <property type="evidence" value="ECO:0007669"/>
    <property type="project" value="UniProtKB-KW"/>
</dbReference>
<dbReference type="PROSITE" id="PS51409">
    <property type="entry name" value="ARGINASE_2"/>
    <property type="match status" value="1"/>
</dbReference>
<organism evidence="13 14">
    <name type="scientific">Desulfocurvibacter africanus subsp. africanus str. Walvis Bay</name>
    <dbReference type="NCBI Taxonomy" id="690850"/>
    <lineage>
        <taxon>Bacteria</taxon>
        <taxon>Pseudomonadati</taxon>
        <taxon>Thermodesulfobacteriota</taxon>
        <taxon>Desulfovibrionia</taxon>
        <taxon>Desulfovibrionales</taxon>
        <taxon>Desulfovibrionaceae</taxon>
        <taxon>Desulfocurvibacter</taxon>
    </lineage>
</organism>
<dbReference type="STRING" id="690850.Desaf_0114"/>